<proteinExistence type="predicted"/>
<keyword evidence="3" id="KW-1185">Reference proteome</keyword>
<feature type="compositionally biased region" description="Basic and acidic residues" evidence="1">
    <location>
        <begin position="89"/>
        <end position="102"/>
    </location>
</feature>
<dbReference type="Proteomes" id="UP000534783">
    <property type="component" value="Unassembled WGS sequence"/>
</dbReference>
<dbReference type="AlphaFoldDB" id="A0A7X6DQ68"/>
<dbReference type="RefSeq" id="WP_168059771.1">
    <property type="nucleotide sequence ID" value="NZ_VTOW01000002.1"/>
</dbReference>
<reference evidence="2 3" key="1">
    <citation type="journal article" date="2020" name="Nature">
        <title>Bacterial chemolithoautotrophy via manganese oxidation.</title>
        <authorList>
            <person name="Yu H."/>
            <person name="Leadbetter J.R."/>
        </authorList>
    </citation>
    <scope>NUCLEOTIDE SEQUENCE [LARGE SCALE GENOMIC DNA]</scope>
    <source>
        <strain evidence="2 3">Mn-1</strain>
    </source>
</reference>
<evidence type="ECO:0000313" key="2">
    <source>
        <dbReference type="EMBL" id="NKE71279.1"/>
    </source>
</evidence>
<feature type="region of interest" description="Disordered" evidence="1">
    <location>
        <begin position="40"/>
        <end position="59"/>
    </location>
</feature>
<dbReference type="EMBL" id="VTOW01000002">
    <property type="protein sequence ID" value="NKE71279.1"/>
    <property type="molecule type" value="Genomic_DNA"/>
</dbReference>
<organism evidence="2 3">
    <name type="scientific">Candidatus Manganitrophus noduliformans</name>
    <dbReference type="NCBI Taxonomy" id="2606439"/>
    <lineage>
        <taxon>Bacteria</taxon>
        <taxon>Pseudomonadati</taxon>
        <taxon>Nitrospirota</taxon>
        <taxon>Nitrospiria</taxon>
        <taxon>Candidatus Troglogloeales</taxon>
        <taxon>Candidatus Manganitrophaceae</taxon>
        <taxon>Candidatus Manganitrophus</taxon>
    </lineage>
</organism>
<evidence type="ECO:0000313" key="3">
    <source>
        <dbReference type="Proteomes" id="UP000534783"/>
    </source>
</evidence>
<dbReference type="InterPro" id="IPR005498">
    <property type="entry name" value="T4SS_VirB10/TraB/TrbI"/>
</dbReference>
<evidence type="ECO:0000256" key="1">
    <source>
        <dbReference type="SAM" id="MobiDB-lite"/>
    </source>
</evidence>
<dbReference type="CDD" id="cd16430">
    <property type="entry name" value="TraB"/>
    <property type="match status" value="1"/>
</dbReference>
<name>A0A7X6DQ68_9BACT</name>
<gene>
    <name evidence="2" type="ORF">MNODULE_11075</name>
</gene>
<comment type="caution">
    <text evidence="2">The sequence shown here is derived from an EMBL/GenBank/DDBJ whole genome shotgun (WGS) entry which is preliminary data.</text>
</comment>
<accession>A0A7X6DQ68</accession>
<sequence>MTSLREFFSRLSPGQKRGAVLLLLIASVLAVGFTGYKYSRSAGPPAPVSEKKKDLSLEPRLMEKSLFMESQKELRRQEAGLSELRREMEELKKQKREADTNGKEAAVGDQKERFPIPPPPPPGEFRIPPPPAPSPAARPPDPQREILGEIMVVSNPHARTAKANPEEEKKKEKRSVYLPPSFMEATLLTGLDAETVESARGNPEPVLLRIKDLAVLPNRIKANLKGCFVIAHGFGRLSKERVELRLVTLSCLAKDGQAVIDQALKGYIADEDGKNGLRGEVVSRMGSSVARAALAGFFGGAGDAFRAAANTTSVSPLGTTQTVQPGNIGIAAIGGGLSGGSDQLEKLYLDLARQATPIIEIGATKTVTLVVTEGIDLIIKDVCIGGQQCVR</sequence>
<feature type="compositionally biased region" description="Basic and acidic residues" evidence="1">
    <location>
        <begin position="49"/>
        <end position="59"/>
    </location>
</feature>
<feature type="region of interest" description="Disordered" evidence="1">
    <location>
        <begin position="89"/>
        <end position="142"/>
    </location>
</feature>
<dbReference type="Pfam" id="PF03743">
    <property type="entry name" value="TrbI"/>
    <property type="match status" value="1"/>
</dbReference>
<protein>
    <submittedName>
        <fullName evidence="2">Conjugal transfer protein TraB</fullName>
    </submittedName>
</protein>
<feature type="compositionally biased region" description="Pro residues" evidence="1">
    <location>
        <begin position="115"/>
        <end position="140"/>
    </location>
</feature>